<accession>A0ABU1J8R0</accession>
<dbReference type="RefSeq" id="WP_296365369.1">
    <property type="nucleotide sequence ID" value="NZ_BAAAHY010000006.1"/>
</dbReference>
<name>A0ABU1J8R0_9MICC</name>
<dbReference type="Proteomes" id="UP001185069">
    <property type="component" value="Unassembled WGS sequence"/>
</dbReference>
<reference evidence="1 2" key="1">
    <citation type="submission" date="2023-07" db="EMBL/GenBank/DDBJ databases">
        <title>Sequencing the genomes of 1000 actinobacteria strains.</title>
        <authorList>
            <person name="Klenk H.-P."/>
        </authorList>
    </citation>
    <scope>NUCLEOTIDE SEQUENCE [LARGE SCALE GENOMIC DNA]</scope>
    <source>
        <strain evidence="1 2">DSM 14555</strain>
    </source>
</reference>
<gene>
    <name evidence="1" type="ORF">JOE69_001041</name>
</gene>
<evidence type="ECO:0000313" key="2">
    <source>
        <dbReference type="Proteomes" id="UP001185069"/>
    </source>
</evidence>
<sequence length="63" mass="7390">MNKDRLPRRRRSVIASMAESTGVALQDWATRHDQKPIDSTIFRERAESESARIQAEMHIRNLR</sequence>
<evidence type="ECO:0000313" key="1">
    <source>
        <dbReference type="EMBL" id="MDR6268803.1"/>
    </source>
</evidence>
<protein>
    <submittedName>
        <fullName evidence="1">Uncharacterized protein</fullName>
    </submittedName>
</protein>
<comment type="caution">
    <text evidence="1">The sequence shown here is derived from an EMBL/GenBank/DDBJ whole genome shotgun (WGS) entry which is preliminary data.</text>
</comment>
<dbReference type="EMBL" id="JAVDQF010000001">
    <property type="protein sequence ID" value="MDR6268803.1"/>
    <property type="molecule type" value="Genomic_DNA"/>
</dbReference>
<organism evidence="1 2">
    <name type="scientific">Arthrobacter russicus</name>
    <dbReference type="NCBI Taxonomy" id="172040"/>
    <lineage>
        <taxon>Bacteria</taxon>
        <taxon>Bacillati</taxon>
        <taxon>Actinomycetota</taxon>
        <taxon>Actinomycetes</taxon>
        <taxon>Micrococcales</taxon>
        <taxon>Micrococcaceae</taxon>
        <taxon>Arthrobacter</taxon>
    </lineage>
</organism>
<proteinExistence type="predicted"/>
<keyword evidence="2" id="KW-1185">Reference proteome</keyword>